<evidence type="ECO:0000313" key="1">
    <source>
        <dbReference type="EMBL" id="KAG6686446.1"/>
    </source>
</evidence>
<comment type="caution">
    <text evidence="1">The sequence shown here is derived from an EMBL/GenBank/DDBJ whole genome shotgun (WGS) entry which is preliminary data.</text>
</comment>
<proteinExistence type="predicted"/>
<name>A0A922DL01_CARIL</name>
<evidence type="ECO:0000313" key="2">
    <source>
        <dbReference type="Proteomes" id="UP000811246"/>
    </source>
</evidence>
<dbReference type="EMBL" id="CM031835">
    <property type="protein sequence ID" value="KAG6686446.1"/>
    <property type="molecule type" value="Genomic_DNA"/>
</dbReference>
<accession>A0A922DL01</accession>
<protein>
    <submittedName>
        <fullName evidence="1">Uncharacterized protein</fullName>
    </submittedName>
</protein>
<sequence length="72" mass="8118">MTLRMTGWKSRLNLEIHEALLKISEDIVSKVITGSVLDELADFISKMTKSYLSLDSQTTQSRADSTTQNKNK</sequence>
<dbReference type="Proteomes" id="UP000811246">
    <property type="component" value="Chromosome 11"/>
</dbReference>
<dbReference type="AlphaFoldDB" id="A0A922DL01"/>
<organism evidence="1 2">
    <name type="scientific">Carya illinoinensis</name>
    <name type="common">Pecan</name>
    <dbReference type="NCBI Taxonomy" id="32201"/>
    <lineage>
        <taxon>Eukaryota</taxon>
        <taxon>Viridiplantae</taxon>
        <taxon>Streptophyta</taxon>
        <taxon>Embryophyta</taxon>
        <taxon>Tracheophyta</taxon>
        <taxon>Spermatophyta</taxon>
        <taxon>Magnoliopsida</taxon>
        <taxon>eudicotyledons</taxon>
        <taxon>Gunneridae</taxon>
        <taxon>Pentapetalae</taxon>
        <taxon>rosids</taxon>
        <taxon>fabids</taxon>
        <taxon>Fagales</taxon>
        <taxon>Juglandaceae</taxon>
        <taxon>Carya</taxon>
    </lineage>
</organism>
<gene>
    <name evidence="1" type="ORF">I3842_11G020100</name>
</gene>
<reference evidence="1" key="1">
    <citation type="submission" date="2021-01" db="EMBL/GenBank/DDBJ databases">
        <authorList>
            <person name="Lovell J.T."/>
            <person name="Bentley N."/>
            <person name="Bhattarai G."/>
            <person name="Jenkins J.W."/>
            <person name="Sreedasyam A."/>
            <person name="Alarcon Y."/>
            <person name="Bock C."/>
            <person name="Boston L."/>
            <person name="Carlson J."/>
            <person name="Cervantes K."/>
            <person name="Clermont K."/>
            <person name="Krom N."/>
            <person name="Kubenka K."/>
            <person name="Mamidi S."/>
            <person name="Mattison C."/>
            <person name="Monteros M."/>
            <person name="Pisani C."/>
            <person name="Plott C."/>
            <person name="Rajasekar S."/>
            <person name="Rhein H.S."/>
            <person name="Rohla C."/>
            <person name="Song M."/>
            <person name="Hilaire R.S."/>
            <person name="Shu S."/>
            <person name="Wells L."/>
            <person name="Wang X."/>
            <person name="Webber J."/>
            <person name="Heerema R.J."/>
            <person name="Klein P."/>
            <person name="Conner P."/>
            <person name="Grauke L."/>
            <person name="Grimwood J."/>
            <person name="Schmutz J."/>
            <person name="Randall J.J."/>
        </authorList>
    </citation>
    <scope>NUCLEOTIDE SEQUENCE</scope>
    <source>
        <tissue evidence="1">Leaf</tissue>
    </source>
</reference>